<evidence type="ECO:0000313" key="10">
    <source>
        <dbReference type="EMBL" id="KAF4037112.1"/>
    </source>
</evidence>
<dbReference type="PANTHER" id="PTHR31633">
    <property type="entry name" value="H/ACA RIBONUCLEOPROTEIN COMPLEX NON-CORE SUBUNIT NAF1"/>
    <property type="match status" value="1"/>
</dbReference>
<evidence type="ECO:0000256" key="3">
    <source>
        <dbReference type="ARBA" id="ARBA00021438"/>
    </source>
</evidence>
<feature type="region of interest" description="Disordered" evidence="9">
    <location>
        <begin position="33"/>
        <end position="105"/>
    </location>
</feature>
<evidence type="ECO:0000313" key="11">
    <source>
        <dbReference type="EMBL" id="KAF4146908.1"/>
    </source>
</evidence>
<keyword evidence="12" id="KW-1185">Reference proteome</keyword>
<evidence type="ECO:0000256" key="2">
    <source>
        <dbReference type="ARBA" id="ARBA00009801"/>
    </source>
</evidence>
<dbReference type="GO" id="GO:0003723">
    <property type="term" value="F:RNA binding"/>
    <property type="evidence" value="ECO:0007669"/>
    <property type="project" value="UniProtKB-KW"/>
</dbReference>
<evidence type="ECO:0000256" key="7">
    <source>
        <dbReference type="ARBA" id="ARBA00022884"/>
    </source>
</evidence>
<name>A0A833SNA7_PHYIN</name>
<evidence type="ECO:0000256" key="1">
    <source>
        <dbReference type="ARBA" id="ARBA00004123"/>
    </source>
</evidence>
<evidence type="ECO:0000256" key="8">
    <source>
        <dbReference type="ARBA" id="ARBA00023242"/>
    </source>
</evidence>
<comment type="subcellular location">
    <subcellularLocation>
        <location evidence="1">Nucleus</location>
    </subcellularLocation>
</comment>
<feature type="compositionally biased region" description="Acidic residues" evidence="9">
    <location>
        <begin position="91"/>
        <end position="103"/>
    </location>
</feature>
<comment type="caution">
    <text evidence="10">The sequence shown here is derived from an EMBL/GenBank/DDBJ whole genome shotgun (WGS) entry which is preliminary data.</text>
</comment>
<dbReference type="GO" id="GO:0006364">
    <property type="term" value="P:rRNA processing"/>
    <property type="evidence" value="ECO:0007669"/>
    <property type="project" value="UniProtKB-KW"/>
</dbReference>
<evidence type="ECO:0000256" key="9">
    <source>
        <dbReference type="SAM" id="MobiDB-lite"/>
    </source>
</evidence>
<keyword evidence="4" id="KW-0690">Ribosome biogenesis</keyword>
<feature type="compositionally biased region" description="Basic and acidic residues" evidence="9">
    <location>
        <begin position="67"/>
        <end position="90"/>
    </location>
</feature>
<sequence length="504" mass="53956">MNAQQSSEPVSDLAVAAQYADEELHSVTAQFANSASVSEAPKAPMVAVVTDKDDSDSDSDSSDNEAPVEKKVEKKHENGGIEQPIKKEVDGESSGEDSDGEGEDPAKLRAEIEAAMEKEANKTGGPLTTEHEVASIPVREPKVELTADCPIAQFGNILNVSAPGLMMTIKSNPNTKPLNEGSVLCLEDRTVIGCVDEVFGPVLMPMYLIRFENAAKMPERATVNTVVYYATEHTTYIIPEEIKDKGTDASNIFDEEADETEFSDDEAEAAAKRGNRKRNRGGAPSEGASSASSYGGRGGRGARGGRGGRGGNFTDYHARQNTSPHGTRSNYSQQPPMPPMPAIPAMQTQPYGGATKYTQPGGFGGARPVAYGSTNYTSPQGNGVPQPPMPPYSGVPVSQGQAPARGYYQPPPPPQYSAHNLPPYPPQVPYQQYSQPPSAPYGQPQPPPRAPYGQPQAPPSAPYGQPQPPRYNQMPRGAPPPPPAYYGNSQQSQQPRGPYDQRRY</sequence>
<evidence type="ECO:0000313" key="12">
    <source>
        <dbReference type="Proteomes" id="UP000602510"/>
    </source>
</evidence>
<dbReference type="GO" id="GO:0000493">
    <property type="term" value="P:box H/ACA snoRNP assembly"/>
    <property type="evidence" value="ECO:0007669"/>
    <property type="project" value="InterPro"/>
</dbReference>
<dbReference type="Gene3D" id="2.40.10.230">
    <property type="entry name" value="Probable tRNA pseudouridine synthase domain"/>
    <property type="match status" value="1"/>
</dbReference>
<dbReference type="SUPFAM" id="SSF50447">
    <property type="entry name" value="Translation proteins"/>
    <property type="match status" value="1"/>
</dbReference>
<dbReference type="FunFam" id="2.40.10.230:FF:000002">
    <property type="entry name" value="H/ACA ribonucleoprotein complex non-core subunit NAF1"/>
    <property type="match status" value="1"/>
</dbReference>
<dbReference type="GO" id="GO:0005634">
    <property type="term" value="C:nucleus"/>
    <property type="evidence" value="ECO:0007669"/>
    <property type="project" value="UniProtKB-SubCell"/>
</dbReference>
<feature type="region of interest" description="Disordered" evidence="9">
    <location>
        <begin position="255"/>
        <end position="504"/>
    </location>
</feature>
<dbReference type="Pfam" id="PF04410">
    <property type="entry name" value="Gar1"/>
    <property type="match status" value="1"/>
</dbReference>
<keyword evidence="5" id="KW-0698">rRNA processing</keyword>
<feature type="compositionally biased region" description="Gly residues" evidence="9">
    <location>
        <begin position="295"/>
        <end position="311"/>
    </location>
</feature>
<dbReference type="Proteomes" id="UP000704712">
    <property type="component" value="Unassembled WGS sequence"/>
</dbReference>
<dbReference type="EMBL" id="JAACNO010000542">
    <property type="protein sequence ID" value="KAF4146908.1"/>
    <property type="molecule type" value="Genomic_DNA"/>
</dbReference>
<dbReference type="EMBL" id="WSZM01000250">
    <property type="protein sequence ID" value="KAF4037112.1"/>
    <property type="molecule type" value="Genomic_DNA"/>
</dbReference>
<dbReference type="InterPro" id="IPR038664">
    <property type="entry name" value="Gar1/Naf1_Cbf5-bd_sf"/>
</dbReference>
<proteinExistence type="inferred from homology"/>
<gene>
    <name evidence="10" type="ORF">GN244_ATG10813</name>
    <name evidence="11" type="ORF">GN958_ATG03895</name>
</gene>
<comment type="similarity">
    <text evidence="2">Belongs to the NAF1 family.</text>
</comment>
<keyword evidence="7" id="KW-0694">RNA-binding</keyword>
<keyword evidence="6" id="KW-0597">Phosphoprotein</keyword>
<dbReference type="InterPro" id="IPR009000">
    <property type="entry name" value="Transl_B-barrel_sf"/>
</dbReference>
<dbReference type="GO" id="GO:0001522">
    <property type="term" value="P:pseudouridine synthesis"/>
    <property type="evidence" value="ECO:0007669"/>
    <property type="project" value="InterPro"/>
</dbReference>
<evidence type="ECO:0000256" key="5">
    <source>
        <dbReference type="ARBA" id="ARBA00022552"/>
    </source>
</evidence>
<feature type="compositionally biased region" description="Acidic residues" evidence="9">
    <location>
        <begin position="53"/>
        <end position="63"/>
    </location>
</feature>
<accession>A0A833SNA7</accession>
<dbReference type="InterPro" id="IPR040309">
    <property type="entry name" value="Naf1"/>
</dbReference>
<feature type="compositionally biased region" description="Polar residues" evidence="9">
    <location>
        <begin position="319"/>
        <end position="332"/>
    </location>
</feature>
<feature type="compositionally biased region" description="Polar residues" evidence="9">
    <location>
        <begin position="372"/>
        <end position="383"/>
    </location>
</feature>
<dbReference type="Proteomes" id="UP000602510">
    <property type="component" value="Unassembled WGS sequence"/>
</dbReference>
<dbReference type="AlphaFoldDB" id="A0A833SNA7"/>
<dbReference type="GO" id="GO:0005732">
    <property type="term" value="C:sno(s)RNA-containing ribonucleoprotein complex"/>
    <property type="evidence" value="ECO:0007669"/>
    <property type="project" value="InterPro"/>
</dbReference>
<feature type="compositionally biased region" description="Pro residues" evidence="9">
    <location>
        <begin position="437"/>
        <end position="469"/>
    </location>
</feature>
<evidence type="ECO:0000256" key="6">
    <source>
        <dbReference type="ARBA" id="ARBA00022553"/>
    </source>
</evidence>
<feature type="compositionally biased region" description="Low complexity" evidence="9">
    <location>
        <begin position="281"/>
        <end position="294"/>
    </location>
</feature>
<dbReference type="PANTHER" id="PTHR31633:SF1">
    <property type="entry name" value="H_ACA RIBONUCLEOPROTEIN COMPLEX NON-CORE SUBUNIT NAF1"/>
    <property type="match status" value="1"/>
</dbReference>
<protein>
    <recommendedName>
        <fullName evidence="3">H/ACA ribonucleoprotein complex non-core subunit NAF1</fullName>
    </recommendedName>
</protein>
<reference evidence="10" key="1">
    <citation type="submission" date="2020-04" db="EMBL/GenBank/DDBJ databases">
        <title>Hybrid Assembly of Korean Phytophthora infestans isolates.</title>
        <authorList>
            <person name="Prokchorchik M."/>
            <person name="Lee Y."/>
            <person name="Seo J."/>
            <person name="Cho J.-H."/>
            <person name="Park Y.-E."/>
            <person name="Jang D.-C."/>
            <person name="Im J.-S."/>
            <person name="Choi J.-G."/>
            <person name="Park H.-J."/>
            <person name="Lee G.-B."/>
            <person name="Lee Y.-G."/>
            <person name="Hong S.-Y."/>
            <person name="Cho K."/>
            <person name="Sohn K.H."/>
        </authorList>
    </citation>
    <scope>NUCLEOTIDE SEQUENCE</scope>
    <source>
        <strain evidence="10">KR_1_A1</strain>
        <strain evidence="11">KR_2_A2</strain>
    </source>
</reference>
<organism evidence="10 12">
    <name type="scientific">Phytophthora infestans</name>
    <name type="common">Potato late blight agent</name>
    <name type="synonym">Botrytis infestans</name>
    <dbReference type="NCBI Taxonomy" id="4787"/>
    <lineage>
        <taxon>Eukaryota</taxon>
        <taxon>Sar</taxon>
        <taxon>Stramenopiles</taxon>
        <taxon>Oomycota</taxon>
        <taxon>Peronosporomycetes</taxon>
        <taxon>Peronosporales</taxon>
        <taxon>Peronosporaceae</taxon>
        <taxon>Phytophthora</taxon>
    </lineage>
</organism>
<evidence type="ECO:0000256" key="4">
    <source>
        <dbReference type="ARBA" id="ARBA00022517"/>
    </source>
</evidence>
<feature type="compositionally biased region" description="Acidic residues" evidence="9">
    <location>
        <begin position="255"/>
        <end position="268"/>
    </location>
</feature>
<dbReference type="InterPro" id="IPR007504">
    <property type="entry name" value="H/ACA_rnp_Gar1/Naf1"/>
</dbReference>
<keyword evidence="8" id="KW-0539">Nucleus</keyword>